<evidence type="ECO:0000313" key="1">
    <source>
        <dbReference type="EMBL" id="PON80033.1"/>
    </source>
</evidence>
<keyword evidence="2" id="KW-1185">Reference proteome</keyword>
<reference evidence="2" key="1">
    <citation type="submission" date="2016-06" db="EMBL/GenBank/DDBJ databases">
        <title>Parallel loss of symbiosis genes in relatives of nitrogen-fixing non-legume Parasponia.</title>
        <authorList>
            <person name="Van Velzen R."/>
            <person name="Holmer R."/>
            <person name="Bu F."/>
            <person name="Rutten L."/>
            <person name="Van Zeijl A."/>
            <person name="Liu W."/>
            <person name="Santuari L."/>
            <person name="Cao Q."/>
            <person name="Sharma T."/>
            <person name="Shen D."/>
            <person name="Roswanjaya Y."/>
            <person name="Wardhani T."/>
            <person name="Kalhor M.S."/>
            <person name="Jansen J."/>
            <person name="Van den Hoogen J."/>
            <person name="Gungor B."/>
            <person name="Hartog M."/>
            <person name="Hontelez J."/>
            <person name="Verver J."/>
            <person name="Yang W.-C."/>
            <person name="Schijlen E."/>
            <person name="Repin R."/>
            <person name="Schilthuizen M."/>
            <person name="Schranz E."/>
            <person name="Heidstra R."/>
            <person name="Miyata K."/>
            <person name="Fedorova E."/>
            <person name="Kohlen W."/>
            <person name="Bisseling T."/>
            <person name="Smit S."/>
            <person name="Geurts R."/>
        </authorList>
    </citation>
    <scope>NUCLEOTIDE SEQUENCE [LARGE SCALE GENOMIC DNA]</scope>
    <source>
        <strain evidence="2">cv. WU1-14</strain>
    </source>
</reference>
<dbReference type="EMBL" id="JXTB01000002">
    <property type="protein sequence ID" value="PON80033.1"/>
    <property type="molecule type" value="Genomic_DNA"/>
</dbReference>
<sequence length="87" mass="8883">THMPMSGSRAIRVTLLTVRGSGMGPTGRTLEILPVNIVDGGKFGGPDLGHQSLKHDETGGVLFVGVSSSTQGGAWPGSSGMWHGGLQ</sequence>
<evidence type="ECO:0000313" key="2">
    <source>
        <dbReference type="Proteomes" id="UP000237105"/>
    </source>
</evidence>
<name>A0A2P5E3C2_PARAD</name>
<dbReference type="AlphaFoldDB" id="A0A2P5E3C2"/>
<accession>A0A2P5E3C2</accession>
<feature type="non-terminal residue" evidence="1">
    <location>
        <position position="1"/>
    </location>
</feature>
<protein>
    <submittedName>
        <fullName evidence="1">Uncharacterized protein</fullName>
    </submittedName>
</protein>
<comment type="caution">
    <text evidence="1">The sequence shown here is derived from an EMBL/GenBank/DDBJ whole genome shotgun (WGS) entry which is preliminary data.</text>
</comment>
<gene>
    <name evidence="1" type="ORF">PanWU01x14_004830</name>
</gene>
<proteinExistence type="predicted"/>
<organism evidence="1 2">
    <name type="scientific">Parasponia andersonii</name>
    <name type="common">Sponia andersonii</name>
    <dbReference type="NCBI Taxonomy" id="3476"/>
    <lineage>
        <taxon>Eukaryota</taxon>
        <taxon>Viridiplantae</taxon>
        <taxon>Streptophyta</taxon>
        <taxon>Embryophyta</taxon>
        <taxon>Tracheophyta</taxon>
        <taxon>Spermatophyta</taxon>
        <taxon>Magnoliopsida</taxon>
        <taxon>eudicotyledons</taxon>
        <taxon>Gunneridae</taxon>
        <taxon>Pentapetalae</taxon>
        <taxon>rosids</taxon>
        <taxon>fabids</taxon>
        <taxon>Rosales</taxon>
        <taxon>Cannabaceae</taxon>
        <taxon>Parasponia</taxon>
    </lineage>
</organism>
<dbReference type="Proteomes" id="UP000237105">
    <property type="component" value="Unassembled WGS sequence"/>
</dbReference>